<dbReference type="InterPro" id="IPR051269">
    <property type="entry name" value="Fe-S_cluster_ET"/>
</dbReference>
<dbReference type="GO" id="GO:0051536">
    <property type="term" value="F:iron-sulfur cluster binding"/>
    <property type="evidence" value="ECO:0007669"/>
    <property type="project" value="UniProtKB-KW"/>
</dbReference>
<keyword evidence="1 6" id="KW-0813">Transport</keyword>
<dbReference type="InterPro" id="IPR017900">
    <property type="entry name" value="4Fe4S_Fe_S_CS"/>
</dbReference>
<comment type="caution">
    <text evidence="8">The sequence shown here is derived from an EMBL/GenBank/DDBJ whole genome shotgun (WGS) entry which is preliminary data.</text>
</comment>
<keyword evidence="5 6" id="KW-0411">Iron-sulfur</keyword>
<evidence type="ECO:0000256" key="1">
    <source>
        <dbReference type="ARBA" id="ARBA00022448"/>
    </source>
</evidence>
<proteinExistence type="predicted"/>
<keyword evidence="3 6" id="KW-0249">Electron transport</keyword>
<dbReference type="Proteomes" id="UP000886879">
    <property type="component" value="Unassembled WGS sequence"/>
</dbReference>
<evidence type="ECO:0000256" key="2">
    <source>
        <dbReference type="ARBA" id="ARBA00022723"/>
    </source>
</evidence>
<dbReference type="GO" id="GO:0005506">
    <property type="term" value="F:iron ion binding"/>
    <property type="evidence" value="ECO:0007669"/>
    <property type="project" value="UniProtKB-UniRule"/>
</dbReference>
<dbReference type="EMBL" id="DVFO01000048">
    <property type="protein sequence ID" value="HIQ60947.1"/>
    <property type="molecule type" value="Genomic_DNA"/>
</dbReference>
<dbReference type="InterPro" id="IPR001080">
    <property type="entry name" value="3Fe4S_ferredoxin"/>
</dbReference>
<dbReference type="PROSITE" id="PS51379">
    <property type="entry name" value="4FE4S_FER_2"/>
    <property type="match status" value="1"/>
</dbReference>
<dbReference type="Pfam" id="PF13370">
    <property type="entry name" value="Fer4_13"/>
    <property type="match status" value="1"/>
</dbReference>
<evidence type="ECO:0000256" key="4">
    <source>
        <dbReference type="ARBA" id="ARBA00023004"/>
    </source>
</evidence>
<gene>
    <name evidence="8" type="ORF">IAD31_05070</name>
</gene>
<comment type="function">
    <text evidence="6">Ferredoxins are iron-sulfur proteins that transfer electrons in a wide variety of metabolic reactions.</text>
</comment>
<dbReference type="GO" id="GO:0009055">
    <property type="term" value="F:electron transfer activity"/>
    <property type="evidence" value="ECO:0007669"/>
    <property type="project" value="UniProtKB-UniRule"/>
</dbReference>
<evidence type="ECO:0000256" key="6">
    <source>
        <dbReference type="RuleBase" id="RU368020"/>
    </source>
</evidence>
<keyword evidence="4 6" id="KW-0408">Iron</keyword>
<feature type="domain" description="4Fe-4S ferredoxin-type" evidence="7">
    <location>
        <begin position="1"/>
        <end position="29"/>
    </location>
</feature>
<evidence type="ECO:0000256" key="3">
    <source>
        <dbReference type="ARBA" id="ARBA00022982"/>
    </source>
</evidence>
<evidence type="ECO:0000313" key="9">
    <source>
        <dbReference type="Proteomes" id="UP000886879"/>
    </source>
</evidence>
<dbReference type="SUPFAM" id="SSF54862">
    <property type="entry name" value="4Fe-4S ferredoxins"/>
    <property type="match status" value="1"/>
</dbReference>
<name>A0A9D0YRU3_9FIRM</name>
<reference evidence="8" key="2">
    <citation type="journal article" date="2021" name="PeerJ">
        <title>Extensive microbial diversity within the chicken gut microbiome revealed by metagenomics and culture.</title>
        <authorList>
            <person name="Gilroy R."/>
            <person name="Ravi A."/>
            <person name="Getino M."/>
            <person name="Pursley I."/>
            <person name="Horton D.L."/>
            <person name="Alikhan N.F."/>
            <person name="Baker D."/>
            <person name="Gharbi K."/>
            <person name="Hall N."/>
            <person name="Watson M."/>
            <person name="Adriaenssens E.M."/>
            <person name="Foster-Nyarko E."/>
            <person name="Jarju S."/>
            <person name="Secka A."/>
            <person name="Antonio M."/>
            <person name="Oren A."/>
            <person name="Chaudhuri R.R."/>
            <person name="La Ragione R."/>
            <person name="Hildebrand F."/>
            <person name="Pallen M.J."/>
        </authorList>
    </citation>
    <scope>NUCLEOTIDE SEQUENCE</scope>
    <source>
        <strain evidence="8">ChiGjej2B2-12916</strain>
    </source>
</reference>
<dbReference type="Gene3D" id="3.30.70.20">
    <property type="match status" value="1"/>
</dbReference>
<protein>
    <recommendedName>
        <fullName evidence="6">Ferredoxin</fullName>
    </recommendedName>
</protein>
<dbReference type="InterPro" id="IPR017896">
    <property type="entry name" value="4Fe4S_Fe-S-bd"/>
</dbReference>
<organism evidence="8 9">
    <name type="scientific">Candidatus Enterenecus faecium</name>
    <dbReference type="NCBI Taxonomy" id="2840780"/>
    <lineage>
        <taxon>Bacteria</taxon>
        <taxon>Bacillati</taxon>
        <taxon>Bacillota</taxon>
        <taxon>Clostridia</taxon>
        <taxon>Eubacteriales</taxon>
        <taxon>Candidatus Enterenecus</taxon>
    </lineage>
</organism>
<sequence>MNATVDQYLCIGCGACVALCPRVFRMGEDGKSGVSQTVTEETLSQVQEAIDSCPVTAISWLEHE</sequence>
<dbReference type="PRINTS" id="PR00352">
    <property type="entry name" value="3FE4SFRDOXIN"/>
</dbReference>
<keyword evidence="2 6" id="KW-0479">Metal-binding</keyword>
<reference evidence="8" key="1">
    <citation type="submission" date="2020-10" db="EMBL/GenBank/DDBJ databases">
        <authorList>
            <person name="Gilroy R."/>
        </authorList>
    </citation>
    <scope>NUCLEOTIDE SEQUENCE</scope>
    <source>
        <strain evidence="8">ChiGjej2B2-12916</strain>
    </source>
</reference>
<evidence type="ECO:0000313" key="8">
    <source>
        <dbReference type="EMBL" id="HIQ60947.1"/>
    </source>
</evidence>
<dbReference type="PANTHER" id="PTHR36923">
    <property type="entry name" value="FERREDOXIN"/>
    <property type="match status" value="1"/>
</dbReference>
<dbReference type="PANTHER" id="PTHR36923:SF3">
    <property type="entry name" value="FERREDOXIN"/>
    <property type="match status" value="1"/>
</dbReference>
<dbReference type="PROSITE" id="PS00198">
    <property type="entry name" value="4FE4S_FER_1"/>
    <property type="match status" value="1"/>
</dbReference>
<accession>A0A9D0YRU3</accession>
<evidence type="ECO:0000259" key="7">
    <source>
        <dbReference type="PROSITE" id="PS51379"/>
    </source>
</evidence>
<evidence type="ECO:0000256" key="5">
    <source>
        <dbReference type="ARBA" id="ARBA00023014"/>
    </source>
</evidence>
<dbReference type="AlphaFoldDB" id="A0A9D0YRU3"/>